<dbReference type="AlphaFoldDB" id="A0AB33XI97"/>
<reference evidence="10 11" key="1">
    <citation type="submission" date="2012-04" db="EMBL/GenBank/DDBJ databases">
        <title>Genome sequence of Helicobacter pylori Hp H-42.</title>
        <authorList>
            <person name="Blanchard T.G."/>
            <person name="Czinn S.J."/>
            <person name="McCracken C."/>
            <person name="Abolude K."/>
            <person name="Maroo A."/>
            <person name="Santana-Cruz I."/>
            <person name="Tallon L.J."/>
            <person name="Ficke F.W.F."/>
        </authorList>
    </citation>
    <scope>NUCLEOTIDE SEQUENCE [LARGE SCALE GENOMIC DNA]</scope>
    <source>
        <strain evidence="10 11">Hp H-42</strain>
    </source>
</reference>
<proteinExistence type="inferred from homology"/>
<dbReference type="InterPro" id="IPR006597">
    <property type="entry name" value="Sel1-like"/>
</dbReference>
<sequence length="143" mass="15723">MLESFKKAICRALCLCCVFIGGGLMAEPTPEELFDLGVESYKAKDFIQAKKYFEKACGLNNAGGCGALGDLYDDGKGVEKNLIKATQLYTKACELKEGLGCKRLWSLYYYGQGVEKDLTKADQYISKACKLGDQEACEALKEK</sequence>
<dbReference type="RefSeq" id="WP_000893983.1">
    <property type="nucleotide sequence ID" value="NZ_AKON01000004.1"/>
</dbReference>
<keyword evidence="8" id="KW-0046">Antibiotic resistance</keyword>
<dbReference type="PANTHER" id="PTHR13891">
    <property type="entry name" value="CYTOCHROME C OXIDASE ASSEMBLY FACTOR 7"/>
    <property type="match status" value="1"/>
</dbReference>
<comment type="caution">
    <text evidence="10">The sequence shown here is derived from an EMBL/GenBank/DDBJ whole genome shotgun (WGS) entry which is preliminary data.</text>
</comment>
<comment type="similarity">
    <text evidence="2 9">Belongs to the hcp beta-lactamase family.</text>
</comment>
<keyword evidence="4" id="KW-0677">Repeat</keyword>
<dbReference type="PANTHER" id="PTHR13891:SF1">
    <property type="entry name" value="CYTOCHROME C OXIDASE ASSEMBLY FACTOR 7"/>
    <property type="match status" value="1"/>
</dbReference>
<organism evidence="10 11">
    <name type="scientific">Helicobacter pylori Hp H-42</name>
    <dbReference type="NCBI Taxonomy" id="992047"/>
    <lineage>
        <taxon>Bacteria</taxon>
        <taxon>Pseudomonadati</taxon>
        <taxon>Campylobacterota</taxon>
        <taxon>Epsilonproteobacteria</taxon>
        <taxon>Campylobacterales</taxon>
        <taxon>Helicobacteraceae</taxon>
        <taxon>Helicobacter</taxon>
    </lineage>
</organism>
<evidence type="ECO:0000256" key="3">
    <source>
        <dbReference type="ARBA" id="ARBA00012865"/>
    </source>
</evidence>
<evidence type="ECO:0000256" key="5">
    <source>
        <dbReference type="ARBA" id="ARBA00022801"/>
    </source>
</evidence>
<dbReference type="Pfam" id="PF08238">
    <property type="entry name" value="Sel1"/>
    <property type="match status" value="3"/>
</dbReference>
<evidence type="ECO:0000256" key="6">
    <source>
        <dbReference type="ARBA" id="ARBA00022803"/>
    </source>
</evidence>
<dbReference type="SMART" id="SM00671">
    <property type="entry name" value="SEL1"/>
    <property type="match status" value="3"/>
</dbReference>
<evidence type="ECO:0000256" key="2">
    <source>
        <dbReference type="ARBA" id="ARBA00008486"/>
    </source>
</evidence>
<name>A0AB33XI97_HELPX</name>
<keyword evidence="7" id="KW-1015">Disulfide bond</keyword>
<dbReference type="Proteomes" id="UP000005514">
    <property type="component" value="Unassembled WGS sequence"/>
</dbReference>
<evidence type="ECO:0000313" key="10">
    <source>
        <dbReference type="EMBL" id="EJB64020.1"/>
    </source>
</evidence>
<feature type="signal peptide" evidence="9">
    <location>
        <begin position="1"/>
        <end position="26"/>
    </location>
</feature>
<dbReference type="GO" id="GO:0046677">
    <property type="term" value="P:response to antibiotic"/>
    <property type="evidence" value="ECO:0007669"/>
    <property type="project" value="UniProtKB-KW"/>
</dbReference>
<dbReference type="EC" id="3.5.2.6" evidence="3 9"/>
<protein>
    <recommendedName>
        <fullName evidence="3 9">Beta-lactamase</fullName>
        <ecNumber evidence="3 9">3.5.2.6</ecNumber>
    </recommendedName>
</protein>
<dbReference type="Gene3D" id="1.25.40.10">
    <property type="entry name" value="Tetratricopeptide repeat domain"/>
    <property type="match status" value="1"/>
</dbReference>
<dbReference type="GO" id="GO:0008800">
    <property type="term" value="F:beta-lactamase activity"/>
    <property type="evidence" value="ECO:0007669"/>
    <property type="project" value="UniProtKB-UniRule"/>
</dbReference>
<keyword evidence="5 9" id="KW-0378">Hydrolase</keyword>
<feature type="chain" id="PRO_5044042361" description="Beta-lactamase" evidence="9">
    <location>
        <begin position="27"/>
        <end position="143"/>
    </location>
</feature>
<gene>
    <name evidence="10" type="primary">hcpH</name>
    <name evidence="10" type="ORF">HPHPH42_0384</name>
</gene>
<comment type="catalytic activity">
    <reaction evidence="1 9">
        <text>a beta-lactam + H2O = a substituted beta-amino acid</text>
        <dbReference type="Rhea" id="RHEA:20401"/>
        <dbReference type="ChEBI" id="CHEBI:15377"/>
        <dbReference type="ChEBI" id="CHEBI:35627"/>
        <dbReference type="ChEBI" id="CHEBI:140347"/>
        <dbReference type="EC" id="3.5.2.6"/>
    </reaction>
</comment>
<keyword evidence="9" id="KW-0732">Signal</keyword>
<comment type="subcellular location">
    <subcellularLocation>
        <location evidence="9">Secreted</location>
    </subcellularLocation>
</comment>
<evidence type="ECO:0000256" key="1">
    <source>
        <dbReference type="ARBA" id="ARBA00001526"/>
    </source>
</evidence>
<dbReference type="InterPro" id="IPR011990">
    <property type="entry name" value="TPR-like_helical_dom_sf"/>
</dbReference>
<evidence type="ECO:0000313" key="11">
    <source>
        <dbReference type="Proteomes" id="UP000005514"/>
    </source>
</evidence>
<comment type="function">
    <text evidence="9">Hydrolyzes 6-aminopenicillinic acid and 7-aminocephalosporanic acid (ACA) derivatives.</text>
</comment>
<accession>A0AB33XI97</accession>
<evidence type="ECO:0000256" key="9">
    <source>
        <dbReference type="RuleBase" id="RU366075"/>
    </source>
</evidence>
<evidence type="ECO:0000256" key="4">
    <source>
        <dbReference type="ARBA" id="ARBA00022737"/>
    </source>
</evidence>
<keyword evidence="9" id="KW-0964">Secreted</keyword>
<evidence type="ECO:0000256" key="7">
    <source>
        <dbReference type="ARBA" id="ARBA00023157"/>
    </source>
</evidence>
<dbReference type="SUPFAM" id="SSF81901">
    <property type="entry name" value="HCP-like"/>
    <property type="match status" value="1"/>
</dbReference>
<dbReference type="InterPro" id="IPR040239">
    <property type="entry name" value="HcpB-like"/>
</dbReference>
<dbReference type="EMBL" id="AKON01000004">
    <property type="protein sequence ID" value="EJB64020.1"/>
    <property type="molecule type" value="Genomic_DNA"/>
</dbReference>
<evidence type="ECO:0000256" key="8">
    <source>
        <dbReference type="ARBA" id="ARBA00023251"/>
    </source>
</evidence>
<dbReference type="GO" id="GO:0005576">
    <property type="term" value="C:extracellular region"/>
    <property type="evidence" value="ECO:0007669"/>
    <property type="project" value="UniProtKB-SubCell"/>
</dbReference>
<keyword evidence="6" id="KW-0802">TPR repeat</keyword>